<evidence type="ECO:0000313" key="5">
    <source>
        <dbReference type="EMBL" id="POO01948.1"/>
    </source>
</evidence>
<accession>A0A2P5FVZ4</accession>
<comment type="similarity">
    <text evidence="1">Belongs to the remorin family.</text>
</comment>
<comment type="caution">
    <text evidence="5">The sequence shown here is derived from an EMBL/GenBank/DDBJ whole genome shotgun (WGS) entry which is preliminary data.</text>
</comment>
<feature type="compositionally biased region" description="Basic and acidic residues" evidence="3">
    <location>
        <begin position="20"/>
        <end position="33"/>
    </location>
</feature>
<keyword evidence="2" id="KW-0175">Coiled coil</keyword>
<dbReference type="AlphaFoldDB" id="A0A2P5FVZ4"/>
<dbReference type="PANTHER" id="PTHR31471:SF5">
    <property type="entry name" value="GB|AAD39278.1"/>
    <property type="match status" value="1"/>
</dbReference>
<dbReference type="InterPro" id="IPR005516">
    <property type="entry name" value="Remorin_C"/>
</dbReference>
<feature type="domain" description="Remorin C-terminal" evidence="4">
    <location>
        <begin position="165"/>
        <end position="268"/>
    </location>
</feature>
<dbReference type="EMBL" id="JXTC01000006">
    <property type="protein sequence ID" value="POO01948.1"/>
    <property type="molecule type" value="Genomic_DNA"/>
</dbReference>
<feature type="compositionally biased region" description="Polar residues" evidence="3">
    <location>
        <begin position="129"/>
        <end position="144"/>
    </location>
</feature>
<evidence type="ECO:0000313" key="6">
    <source>
        <dbReference type="Proteomes" id="UP000237000"/>
    </source>
</evidence>
<protein>
    <submittedName>
        <fullName evidence="5">Remorin, C-terminal</fullName>
    </submittedName>
</protein>
<evidence type="ECO:0000256" key="3">
    <source>
        <dbReference type="SAM" id="MobiDB-lite"/>
    </source>
</evidence>
<evidence type="ECO:0000256" key="1">
    <source>
        <dbReference type="ARBA" id="ARBA00005711"/>
    </source>
</evidence>
<sequence length="275" mass="31662">MDNLVLKQRRVRFSGPGSEKQAEPEGIGERREPQPSFQQTRSLKEDTELQRRLERQYFSSNMSQDYDARHSEFATAVAAAAFAVHSIDQVELQYQKRKKESLEVSRTGTNKGRKASRKGSVGLEHKVSQRASPAKQLSHTTSVRQAAPADIYQMPKGTSPRNNGVERKADTWEVAQMKRVQDRYEKTKSAIISWENEKKMQAKLKMEKRKKLLEQKRGHNMQHYQNKLARIEQIASGARAQLEDKRKNEELAVKDKAKMIRSRGKVPVRCFCFTC</sequence>
<proteinExistence type="inferred from homology"/>
<feature type="coiled-coil region" evidence="2">
    <location>
        <begin position="177"/>
        <end position="248"/>
    </location>
</feature>
<gene>
    <name evidence="5" type="ORF">TorRG33x02_022400</name>
</gene>
<dbReference type="PANTHER" id="PTHR31471">
    <property type="entry name" value="OS02G0116800 PROTEIN"/>
    <property type="match status" value="1"/>
</dbReference>
<dbReference type="Pfam" id="PF03763">
    <property type="entry name" value="Remorin_C"/>
    <property type="match status" value="1"/>
</dbReference>
<evidence type="ECO:0000256" key="2">
    <source>
        <dbReference type="SAM" id="Coils"/>
    </source>
</evidence>
<keyword evidence="6" id="KW-1185">Reference proteome</keyword>
<name>A0A2P5FVZ4_TREOI</name>
<reference evidence="6" key="1">
    <citation type="submission" date="2016-06" db="EMBL/GenBank/DDBJ databases">
        <title>Parallel loss of symbiosis genes in relatives of nitrogen-fixing non-legume Parasponia.</title>
        <authorList>
            <person name="Van Velzen R."/>
            <person name="Holmer R."/>
            <person name="Bu F."/>
            <person name="Rutten L."/>
            <person name="Van Zeijl A."/>
            <person name="Liu W."/>
            <person name="Santuari L."/>
            <person name="Cao Q."/>
            <person name="Sharma T."/>
            <person name="Shen D."/>
            <person name="Roswanjaya Y."/>
            <person name="Wardhani T."/>
            <person name="Kalhor M.S."/>
            <person name="Jansen J."/>
            <person name="Van den Hoogen J."/>
            <person name="Gungor B."/>
            <person name="Hartog M."/>
            <person name="Hontelez J."/>
            <person name="Verver J."/>
            <person name="Yang W.-C."/>
            <person name="Schijlen E."/>
            <person name="Repin R."/>
            <person name="Schilthuizen M."/>
            <person name="Schranz E."/>
            <person name="Heidstra R."/>
            <person name="Miyata K."/>
            <person name="Fedorova E."/>
            <person name="Kohlen W."/>
            <person name="Bisseling T."/>
            <person name="Smit S."/>
            <person name="Geurts R."/>
        </authorList>
    </citation>
    <scope>NUCLEOTIDE SEQUENCE [LARGE SCALE GENOMIC DNA]</scope>
    <source>
        <strain evidence="6">cv. RG33-2</strain>
    </source>
</reference>
<dbReference type="Proteomes" id="UP000237000">
    <property type="component" value="Unassembled WGS sequence"/>
</dbReference>
<evidence type="ECO:0000259" key="4">
    <source>
        <dbReference type="Pfam" id="PF03763"/>
    </source>
</evidence>
<dbReference type="OrthoDB" id="775261at2759"/>
<dbReference type="InParanoid" id="A0A2P5FVZ4"/>
<feature type="region of interest" description="Disordered" evidence="3">
    <location>
        <begin position="1"/>
        <end position="48"/>
    </location>
</feature>
<organism evidence="5 6">
    <name type="scientific">Trema orientale</name>
    <name type="common">Charcoal tree</name>
    <name type="synonym">Celtis orientalis</name>
    <dbReference type="NCBI Taxonomy" id="63057"/>
    <lineage>
        <taxon>Eukaryota</taxon>
        <taxon>Viridiplantae</taxon>
        <taxon>Streptophyta</taxon>
        <taxon>Embryophyta</taxon>
        <taxon>Tracheophyta</taxon>
        <taxon>Spermatophyta</taxon>
        <taxon>Magnoliopsida</taxon>
        <taxon>eudicotyledons</taxon>
        <taxon>Gunneridae</taxon>
        <taxon>Pentapetalae</taxon>
        <taxon>rosids</taxon>
        <taxon>fabids</taxon>
        <taxon>Rosales</taxon>
        <taxon>Cannabaceae</taxon>
        <taxon>Trema</taxon>
    </lineage>
</organism>
<feature type="region of interest" description="Disordered" evidence="3">
    <location>
        <begin position="95"/>
        <end position="144"/>
    </location>
</feature>
<dbReference type="STRING" id="63057.A0A2P5FVZ4"/>